<gene>
    <name evidence="6" type="ORF">HSBAA_62820</name>
</gene>
<keyword evidence="5" id="KW-0786">Thiamine pyrophosphate</keyword>
<evidence type="ECO:0000313" key="7">
    <source>
        <dbReference type="Proteomes" id="UP000320231"/>
    </source>
</evidence>
<evidence type="ECO:0008006" key="8">
    <source>
        <dbReference type="Google" id="ProtNLM"/>
    </source>
</evidence>
<dbReference type="SUPFAM" id="SSF52518">
    <property type="entry name" value="Thiamin diphosphate-binding fold (THDP-binding)"/>
    <property type="match status" value="1"/>
</dbReference>
<evidence type="ECO:0000256" key="5">
    <source>
        <dbReference type="ARBA" id="ARBA00023052"/>
    </source>
</evidence>
<dbReference type="Pfam" id="PF13292">
    <property type="entry name" value="DXP_synthase_N"/>
    <property type="match status" value="1"/>
</dbReference>
<evidence type="ECO:0000313" key="6">
    <source>
        <dbReference type="EMBL" id="BBI64976.1"/>
    </source>
</evidence>
<reference evidence="6 7" key="1">
    <citation type="journal article" date="2019" name="Microbiol. Resour. Announc.">
        <title>Complete Genome Sequence of Halomonas sulfidaeris Strain Esulfide1 Isolated from a Metal Sulfide Rock at a Depth of 2,200 Meters, Obtained Using Nanopore Sequencing.</title>
        <authorList>
            <person name="Saito M."/>
            <person name="Nishigata A."/>
            <person name="Galipon J."/>
            <person name="Arakawa K."/>
        </authorList>
    </citation>
    <scope>NUCLEOTIDE SEQUENCE [LARGE SCALE GENOMIC DNA]</scope>
    <source>
        <strain evidence="6 7">ATCC BAA-803</strain>
    </source>
</reference>
<dbReference type="AlphaFoldDB" id="A0A455UFC3"/>
<dbReference type="GO" id="GO:0008661">
    <property type="term" value="F:1-deoxy-D-xylulose-5-phosphate synthase activity"/>
    <property type="evidence" value="ECO:0007669"/>
    <property type="project" value="InterPro"/>
</dbReference>
<proteinExistence type="predicted"/>
<name>A0A455UFC3_9GAMM</name>
<evidence type="ECO:0000256" key="4">
    <source>
        <dbReference type="ARBA" id="ARBA00022842"/>
    </source>
</evidence>
<dbReference type="PANTHER" id="PTHR43322:SF5">
    <property type="entry name" value="1-DEOXY-D-XYLULOSE-5-PHOSPHATE SYNTHASE, CHLOROPLASTIC"/>
    <property type="match status" value="1"/>
</dbReference>
<dbReference type="InterPro" id="IPR005477">
    <property type="entry name" value="Dxylulose-5-P_synthase"/>
</dbReference>
<dbReference type="EMBL" id="AP019514">
    <property type="protein sequence ID" value="BBI64976.1"/>
    <property type="molecule type" value="Genomic_DNA"/>
</dbReference>
<keyword evidence="3" id="KW-0808">Transferase</keyword>
<keyword evidence="4" id="KW-0460">Magnesium</keyword>
<dbReference type="KEGG" id="hsr:HSBAA_62820"/>
<organism evidence="6 7">
    <name type="scientific">Vreelandella sulfidaeris</name>
    <dbReference type="NCBI Taxonomy" id="115553"/>
    <lineage>
        <taxon>Bacteria</taxon>
        <taxon>Pseudomonadati</taxon>
        <taxon>Pseudomonadota</taxon>
        <taxon>Gammaproteobacteria</taxon>
        <taxon>Oceanospirillales</taxon>
        <taxon>Halomonadaceae</taxon>
        <taxon>Vreelandella</taxon>
    </lineage>
</organism>
<evidence type="ECO:0000256" key="1">
    <source>
        <dbReference type="ARBA" id="ARBA00001946"/>
    </source>
</evidence>
<accession>A0A455UFC3</accession>
<comment type="subunit">
    <text evidence="2">Homodimer.</text>
</comment>
<sequence length="129" mass="14288">MLSHLPGALELARRTEEHMKGMVSPATLFEEMGFNYVGPIDGHDLESLTDTLENLRDLEGPQFLHIKTVKGKGFLPAEADQIGYHAITKLEKPSTTVSAATVSKPAVKSVAKKKILQCVRRLAMRYGRR</sequence>
<protein>
    <recommendedName>
        <fullName evidence="8">Transketolase signature 1 domain-containing protein</fullName>
    </recommendedName>
</protein>
<dbReference type="GO" id="GO:0005829">
    <property type="term" value="C:cytosol"/>
    <property type="evidence" value="ECO:0007669"/>
    <property type="project" value="TreeGrafter"/>
</dbReference>
<evidence type="ECO:0000256" key="3">
    <source>
        <dbReference type="ARBA" id="ARBA00022679"/>
    </source>
</evidence>
<dbReference type="Gene3D" id="3.40.50.970">
    <property type="match status" value="1"/>
</dbReference>
<comment type="cofactor">
    <cofactor evidence="1">
        <name>Mg(2+)</name>
        <dbReference type="ChEBI" id="CHEBI:18420"/>
    </cofactor>
</comment>
<dbReference type="PANTHER" id="PTHR43322">
    <property type="entry name" value="1-D-DEOXYXYLULOSE 5-PHOSPHATE SYNTHASE-RELATED"/>
    <property type="match status" value="1"/>
</dbReference>
<dbReference type="InterPro" id="IPR029061">
    <property type="entry name" value="THDP-binding"/>
</dbReference>
<dbReference type="GO" id="GO:0016114">
    <property type="term" value="P:terpenoid biosynthetic process"/>
    <property type="evidence" value="ECO:0007669"/>
    <property type="project" value="InterPro"/>
</dbReference>
<evidence type="ECO:0000256" key="2">
    <source>
        <dbReference type="ARBA" id="ARBA00011738"/>
    </source>
</evidence>
<dbReference type="Proteomes" id="UP000320231">
    <property type="component" value="Chromosome"/>
</dbReference>
<dbReference type="GO" id="GO:0019288">
    <property type="term" value="P:isopentenyl diphosphate biosynthetic process, methylerythritol 4-phosphate pathway"/>
    <property type="evidence" value="ECO:0007669"/>
    <property type="project" value="TreeGrafter"/>
</dbReference>